<evidence type="ECO:0000313" key="1">
    <source>
        <dbReference type="EnsemblPlants" id="ORUFI01G16780.1"/>
    </source>
</evidence>
<dbReference type="HOGENOM" id="CLU_1743518_0_0_1"/>
<reference evidence="2" key="1">
    <citation type="submission" date="2013-06" db="EMBL/GenBank/DDBJ databases">
        <authorList>
            <person name="Zhao Q."/>
        </authorList>
    </citation>
    <scope>NUCLEOTIDE SEQUENCE</scope>
    <source>
        <strain evidence="2">cv. W1943</strain>
    </source>
</reference>
<accession>A0A0E0MW57</accession>
<dbReference type="Proteomes" id="UP000008022">
    <property type="component" value="Unassembled WGS sequence"/>
</dbReference>
<dbReference type="Gramene" id="ORUFI01G16780.1">
    <property type="protein sequence ID" value="ORUFI01G16780.1"/>
    <property type="gene ID" value="ORUFI01G16780"/>
</dbReference>
<protein>
    <submittedName>
        <fullName evidence="1">Uncharacterized protein</fullName>
    </submittedName>
</protein>
<sequence>MCAPCYDTAEDWFMANLQYWYYSWYQTGLRLRQATWGALNRMKNPQNDSVAADLPCWCGVALVLAVGICKMDGCPARLGTWEEAILLLGCLSWGSEIVRIYRTAVEVADHLIVIKRLSIKHMPSTTQQVNHATTIHLNPINSRGHIISEL</sequence>
<reference evidence="1" key="2">
    <citation type="submission" date="2015-06" db="UniProtKB">
        <authorList>
            <consortium name="EnsemblPlants"/>
        </authorList>
    </citation>
    <scope>IDENTIFICATION</scope>
</reference>
<evidence type="ECO:0000313" key="2">
    <source>
        <dbReference type="Proteomes" id="UP000008022"/>
    </source>
</evidence>
<proteinExistence type="predicted"/>
<name>A0A0E0MW57_ORYRU</name>
<dbReference type="EnsemblPlants" id="ORUFI01G16780.1">
    <property type="protein sequence ID" value="ORUFI01G16780.1"/>
    <property type="gene ID" value="ORUFI01G16780"/>
</dbReference>
<organism evidence="1 2">
    <name type="scientific">Oryza rufipogon</name>
    <name type="common">Brownbeard rice</name>
    <name type="synonym">Asian wild rice</name>
    <dbReference type="NCBI Taxonomy" id="4529"/>
    <lineage>
        <taxon>Eukaryota</taxon>
        <taxon>Viridiplantae</taxon>
        <taxon>Streptophyta</taxon>
        <taxon>Embryophyta</taxon>
        <taxon>Tracheophyta</taxon>
        <taxon>Spermatophyta</taxon>
        <taxon>Magnoliopsida</taxon>
        <taxon>Liliopsida</taxon>
        <taxon>Poales</taxon>
        <taxon>Poaceae</taxon>
        <taxon>BOP clade</taxon>
        <taxon>Oryzoideae</taxon>
        <taxon>Oryzeae</taxon>
        <taxon>Oryzinae</taxon>
        <taxon>Oryza</taxon>
    </lineage>
</organism>
<keyword evidence="2" id="KW-1185">Reference proteome</keyword>
<dbReference type="AlphaFoldDB" id="A0A0E0MW57"/>